<reference evidence="7 8" key="1">
    <citation type="submission" date="2021-06" db="EMBL/GenBank/DDBJ databases">
        <title>A haploid diamondback moth (Plutella xylostella L.) genome assembly resolves 31 chromosomes and identifies a diamide resistance mutation.</title>
        <authorList>
            <person name="Ward C.M."/>
            <person name="Perry K.D."/>
            <person name="Baker G."/>
            <person name="Powis K."/>
            <person name="Heckel D.G."/>
            <person name="Baxter S.W."/>
        </authorList>
    </citation>
    <scope>NUCLEOTIDE SEQUENCE [LARGE SCALE GENOMIC DNA]</scope>
    <source>
        <strain evidence="7 8">LV</strain>
        <tissue evidence="7">Single pupa</tissue>
    </source>
</reference>
<evidence type="ECO:0000256" key="2">
    <source>
        <dbReference type="ARBA" id="ARBA00022692"/>
    </source>
</evidence>
<keyword evidence="3 5" id="KW-1133">Transmembrane helix</keyword>
<evidence type="ECO:0000256" key="1">
    <source>
        <dbReference type="ARBA" id="ARBA00004141"/>
    </source>
</evidence>
<evidence type="ECO:0000256" key="5">
    <source>
        <dbReference type="SAM" id="Phobius"/>
    </source>
</evidence>
<dbReference type="PROSITE" id="PS01130">
    <property type="entry name" value="SLC26A"/>
    <property type="match status" value="1"/>
</dbReference>
<dbReference type="InterPro" id="IPR036513">
    <property type="entry name" value="STAS_dom_sf"/>
</dbReference>
<protein>
    <recommendedName>
        <fullName evidence="6">STAS domain-containing protein</fullName>
    </recommendedName>
</protein>
<feature type="transmembrane region" description="Helical" evidence="5">
    <location>
        <begin position="109"/>
        <end position="127"/>
    </location>
</feature>
<keyword evidence="8" id="KW-1185">Reference proteome</keyword>
<evidence type="ECO:0000313" key="7">
    <source>
        <dbReference type="EMBL" id="KAG7302599.1"/>
    </source>
</evidence>
<feature type="transmembrane region" description="Helical" evidence="5">
    <location>
        <begin position="310"/>
        <end position="328"/>
    </location>
</feature>
<dbReference type="PANTHER" id="PTHR11814">
    <property type="entry name" value="SULFATE TRANSPORTER"/>
    <property type="match status" value="1"/>
</dbReference>
<feature type="transmembrane region" description="Helical" evidence="5">
    <location>
        <begin position="38"/>
        <end position="58"/>
    </location>
</feature>
<sequence>MNGSIGKGGGGWRAAVAKRVPAVGWMPRYTRLDATGDLVAGLTLGLTLVPQAIAYASLAGLPVHVGLYSSFVGTLVYVLFGTVKEVSIGPTSLMALLTLQVCRGLPLEYVTLLTLLSGVVVSVMGLLQMVTSGFTSGTAVIVMAAQVKGLLGLSFSAESIPENVQLIAANVSDIRLGDCVLSAVCCTVLLSLRKLKDVKTKSAKLQSILWLISISRNAIVVCAASVFAFIVHNPVDPWFKLSGRVSAGLPSLSIPAFSVANPDGSVTGTSAMLHELGAAVLVLPVVMVLANIAIAKAFTGGRQVEASQEMLTLGLCNVLGSFVGAMPTCGAFTRSAVSHSSGVRTPAAGIYSAMIVLVALSFMTEYFYFIPKACLSSVLICAVMFMIDFAIFRRLWRSSKQEFFILLLTFSSSVLLSVELSVLGGAVASVAALLRGVARPPVEVTTLKIPGGIIGTRVRPTLALVYMNMTHVLSAVPRASPVFLDLSRVTLLDHAATEALERLQKKMSDNGQKLIIYNATPEILPQLEAGSGTPEQSLDIHRLRARTELEALTDSEATDNVALLTGEVEKDIEKQEA</sequence>
<evidence type="ECO:0000259" key="6">
    <source>
        <dbReference type="PROSITE" id="PS50801"/>
    </source>
</evidence>
<feature type="transmembrane region" description="Helical" evidence="5">
    <location>
        <begin position="348"/>
        <end position="368"/>
    </location>
</feature>
<dbReference type="InterPro" id="IPR011547">
    <property type="entry name" value="SLC26A/SulP_dom"/>
</dbReference>
<keyword evidence="4 5" id="KW-0472">Membrane</keyword>
<dbReference type="PROSITE" id="PS50801">
    <property type="entry name" value="STAS"/>
    <property type="match status" value="1"/>
</dbReference>
<dbReference type="EMBL" id="JAHIBW010000017">
    <property type="protein sequence ID" value="KAG7302599.1"/>
    <property type="molecule type" value="Genomic_DNA"/>
</dbReference>
<gene>
    <name evidence="7" type="ORF">JYU34_012536</name>
</gene>
<feature type="domain" description="STAS" evidence="6">
    <location>
        <begin position="482"/>
        <end position="528"/>
    </location>
</feature>
<evidence type="ECO:0000256" key="4">
    <source>
        <dbReference type="ARBA" id="ARBA00023136"/>
    </source>
</evidence>
<name>A0ABQ7QCW3_PLUXY</name>
<dbReference type="SUPFAM" id="SSF52091">
    <property type="entry name" value="SpoIIaa-like"/>
    <property type="match status" value="1"/>
</dbReference>
<dbReference type="Proteomes" id="UP000823941">
    <property type="component" value="Chromosome 17"/>
</dbReference>
<comment type="caution">
    <text evidence="7">The sequence shown here is derived from an EMBL/GenBank/DDBJ whole genome shotgun (WGS) entry which is preliminary data.</text>
</comment>
<evidence type="ECO:0000256" key="3">
    <source>
        <dbReference type="ARBA" id="ARBA00022989"/>
    </source>
</evidence>
<organism evidence="7 8">
    <name type="scientific">Plutella xylostella</name>
    <name type="common">Diamondback moth</name>
    <name type="synonym">Plutella maculipennis</name>
    <dbReference type="NCBI Taxonomy" id="51655"/>
    <lineage>
        <taxon>Eukaryota</taxon>
        <taxon>Metazoa</taxon>
        <taxon>Ecdysozoa</taxon>
        <taxon>Arthropoda</taxon>
        <taxon>Hexapoda</taxon>
        <taxon>Insecta</taxon>
        <taxon>Pterygota</taxon>
        <taxon>Neoptera</taxon>
        <taxon>Endopterygota</taxon>
        <taxon>Lepidoptera</taxon>
        <taxon>Glossata</taxon>
        <taxon>Ditrysia</taxon>
        <taxon>Yponomeutoidea</taxon>
        <taxon>Plutellidae</taxon>
        <taxon>Plutella</taxon>
    </lineage>
</organism>
<comment type="subcellular location">
    <subcellularLocation>
        <location evidence="1">Membrane</location>
        <topology evidence="1">Multi-pass membrane protein</topology>
    </subcellularLocation>
</comment>
<dbReference type="Gene3D" id="3.30.750.24">
    <property type="entry name" value="STAS domain"/>
    <property type="match status" value="1"/>
</dbReference>
<feature type="transmembrane region" description="Helical" evidence="5">
    <location>
        <begin position="404"/>
        <end position="434"/>
    </location>
</feature>
<dbReference type="InterPro" id="IPR002645">
    <property type="entry name" value="STAS_dom"/>
</dbReference>
<feature type="transmembrane region" description="Helical" evidence="5">
    <location>
        <begin position="208"/>
        <end position="231"/>
    </location>
</feature>
<dbReference type="InterPro" id="IPR001902">
    <property type="entry name" value="SLC26A/SulP_fam"/>
</dbReference>
<accession>A0ABQ7QCW3</accession>
<dbReference type="Pfam" id="PF00916">
    <property type="entry name" value="Sulfate_transp"/>
    <property type="match status" value="1"/>
</dbReference>
<feature type="transmembrane region" description="Helical" evidence="5">
    <location>
        <begin position="134"/>
        <end position="154"/>
    </location>
</feature>
<evidence type="ECO:0000313" key="8">
    <source>
        <dbReference type="Proteomes" id="UP000823941"/>
    </source>
</evidence>
<feature type="transmembrane region" description="Helical" evidence="5">
    <location>
        <begin position="375"/>
        <end position="392"/>
    </location>
</feature>
<dbReference type="InterPro" id="IPR018045">
    <property type="entry name" value="S04_transporter_CS"/>
</dbReference>
<feature type="transmembrane region" description="Helical" evidence="5">
    <location>
        <begin position="276"/>
        <end position="298"/>
    </location>
</feature>
<keyword evidence="2 5" id="KW-0812">Transmembrane</keyword>
<proteinExistence type="predicted"/>